<organism evidence="1">
    <name type="scientific">Rhizophora mucronata</name>
    <name type="common">Asiatic mangrove</name>
    <dbReference type="NCBI Taxonomy" id="61149"/>
    <lineage>
        <taxon>Eukaryota</taxon>
        <taxon>Viridiplantae</taxon>
        <taxon>Streptophyta</taxon>
        <taxon>Embryophyta</taxon>
        <taxon>Tracheophyta</taxon>
        <taxon>Spermatophyta</taxon>
        <taxon>Magnoliopsida</taxon>
        <taxon>eudicotyledons</taxon>
        <taxon>Gunneridae</taxon>
        <taxon>Pentapetalae</taxon>
        <taxon>rosids</taxon>
        <taxon>fabids</taxon>
        <taxon>Malpighiales</taxon>
        <taxon>Rhizophoraceae</taxon>
        <taxon>Rhizophora</taxon>
    </lineage>
</organism>
<reference evidence="1" key="1">
    <citation type="submission" date="2018-02" db="EMBL/GenBank/DDBJ databases">
        <title>Rhizophora mucronata_Transcriptome.</title>
        <authorList>
            <person name="Meera S.P."/>
            <person name="Sreeshan A."/>
            <person name="Augustine A."/>
        </authorList>
    </citation>
    <scope>NUCLEOTIDE SEQUENCE</scope>
    <source>
        <tissue evidence="1">Leaf</tissue>
    </source>
</reference>
<sequence>MLSMLHKLPSSSQLHRVKLLSSADTDIRVEEINSSPRANPFDIDSKVGC</sequence>
<protein>
    <submittedName>
        <fullName evidence="1">Uncharacterized protein</fullName>
    </submittedName>
</protein>
<proteinExistence type="predicted"/>
<dbReference type="AlphaFoldDB" id="A0A2P2NWK8"/>
<accession>A0A2P2NWK8</accession>
<dbReference type="EMBL" id="GGEC01066346">
    <property type="protein sequence ID" value="MBX46830.1"/>
    <property type="molecule type" value="Transcribed_RNA"/>
</dbReference>
<name>A0A2P2NWK8_RHIMU</name>
<evidence type="ECO:0000313" key="1">
    <source>
        <dbReference type="EMBL" id="MBX46830.1"/>
    </source>
</evidence>